<dbReference type="Pfam" id="PF18715">
    <property type="entry name" value="Phage_spike"/>
    <property type="match status" value="1"/>
</dbReference>
<dbReference type="Pfam" id="PF18946">
    <property type="entry name" value="Apex"/>
    <property type="match status" value="1"/>
</dbReference>
<organism evidence="4 5">
    <name type="scientific">Serratia marcescens</name>
    <dbReference type="NCBI Taxonomy" id="615"/>
    <lineage>
        <taxon>Bacteria</taxon>
        <taxon>Pseudomonadati</taxon>
        <taxon>Pseudomonadota</taxon>
        <taxon>Gammaproteobacteria</taxon>
        <taxon>Enterobacterales</taxon>
        <taxon>Yersiniaceae</taxon>
        <taxon>Serratia</taxon>
    </lineage>
</organism>
<dbReference type="InterPro" id="IPR037026">
    <property type="entry name" value="Vgr_OB-fold_dom_sf"/>
</dbReference>
<dbReference type="EMBL" id="VOUQ01000007">
    <property type="protein sequence ID" value="TXE33251.1"/>
    <property type="molecule type" value="Genomic_DNA"/>
</dbReference>
<dbReference type="InterPro" id="IPR006531">
    <property type="entry name" value="Gp5/Vgr_OB"/>
</dbReference>
<dbReference type="Gene3D" id="6.20.150.10">
    <property type="match status" value="1"/>
</dbReference>
<dbReference type="InterPro" id="IPR013046">
    <property type="entry name" value="GpV/Gp45"/>
</dbReference>
<evidence type="ECO:0000259" key="3">
    <source>
        <dbReference type="Pfam" id="PF18715"/>
    </source>
</evidence>
<proteinExistence type="predicted"/>
<dbReference type="InterPro" id="IPR040629">
    <property type="entry name" value="Phage_spike"/>
</dbReference>
<evidence type="ECO:0000313" key="4">
    <source>
        <dbReference type="EMBL" id="TXE33251.1"/>
    </source>
</evidence>
<feature type="domain" description="Gp5/Type VI secretion system Vgr protein OB-fold" evidence="2">
    <location>
        <begin position="18"/>
        <end position="84"/>
    </location>
</feature>
<reference evidence="4 5" key="1">
    <citation type="submission" date="2019-07" db="EMBL/GenBank/DDBJ databases">
        <title>Serratia strains were isolated from fresh produce.</title>
        <authorList>
            <person name="Cho G.-S."/>
            <person name="Stein M."/>
            <person name="Lee W."/>
            <person name="Suh S.H."/>
            <person name="Franz C.M.A.P."/>
        </authorList>
    </citation>
    <scope>NUCLEOTIDE SEQUENCE [LARGE SCALE GENOMIC DNA]</scope>
    <source>
        <strain evidence="4 5">S16</strain>
    </source>
</reference>
<dbReference type="Pfam" id="PF04717">
    <property type="entry name" value="Phage_base_V"/>
    <property type="match status" value="1"/>
</dbReference>
<dbReference type="AlphaFoldDB" id="A0A5C7C8J3"/>
<evidence type="ECO:0000259" key="2">
    <source>
        <dbReference type="Pfam" id="PF04717"/>
    </source>
</evidence>
<dbReference type="InterPro" id="IPR044033">
    <property type="entry name" value="GpV-like_apex"/>
</dbReference>
<name>A0A5C7C8J3_SERMA</name>
<evidence type="ECO:0000313" key="5">
    <source>
        <dbReference type="Proteomes" id="UP000321126"/>
    </source>
</evidence>
<evidence type="ECO:0000256" key="1">
    <source>
        <dbReference type="SAM" id="MobiDB-lite"/>
    </source>
</evidence>
<gene>
    <name evidence="4" type="ORF">FOT62_13855</name>
</gene>
<feature type="region of interest" description="Disordered" evidence="1">
    <location>
        <begin position="164"/>
        <end position="197"/>
    </location>
</feature>
<dbReference type="Proteomes" id="UP000321126">
    <property type="component" value="Unassembled WGS sequence"/>
</dbReference>
<accession>A0A5C7C8J3</accession>
<feature type="compositionally biased region" description="Gly residues" evidence="1">
    <location>
        <begin position="185"/>
        <end position="197"/>
    </location>
</feature>
<dbReference type="Gene3D" id="2.40.50.230">
    <property type="entry name" value="Gp5 N-terminal domain"/>
    <property type="match status" value="1"/>
</dbReference>
<comment type="caution">
    <text evidence="4">The sequence shown here is derived from an EMBL/GenBank/DDBJ whole genome shotgun (WGS) entry which is preliminary data.</text>
</comment>
<dbReference type="RefSeq" id="WP_147881752.1">
    <property type="nucleotide sequence ID" value="NZ_VOUQ01000007.1"/>
</dbReference>
<dbReference type="NCBIfam" id="TIGR01644">
    <property type="entry name" value="phage_P2_V"/>
    <property type="match status" value="1"/>
</dbReference>
<feature type="domain" description="Phage spike trimer" evidence="3">
    <location>
        <begin position="122"/>
        <end position="173"/>
    </location>
</feature>
<protein>
    <submittedName>
        <fullName evidence="4">Phage baseplate assembly protein V</fullName>
    </submittedName>
</protein>
<sequence>MNDITELLRLLHNLINIGIVAEVSGNKCRVQLGGDPERTTDWITWLSLRAGTAKVWWPPSVGEQALLLGMGGELTTAFCFGGIFSDANPAPCELPNALHISFPDGAVLQYNPDDSSFQLKGLKTARIQVTEKTTWDCPDNEFLGKVTAESLNITQGGEMHGDIAHSGGSFTSNGVQVDSHKHGGVQTGGGETQGPVK</sequence>